<reference evidence="4" key="2">
    <citation type="submission" date="2021-11" db="EMBL/GenBank/DDBJ databases">
        <authorList>
            <consortium name="Genoscope - CEA"/>
            <person name="William W."/>
        </authorList>
    </citation>
    <scope>NUCLEOTIDE SEQUENCE</scope>
</reference>
<keyword evidence="5" id="KW-1185">Reference proteome</keyword>
<dbReference type="InterPro" id="IPR036034">
    <property type="entry name" value="PDZ_sf"/>
</dbReference>
<feature type="region of interest" description="Disordered" evidence="1">
    <location>
        <begin position="61"/>
        <end position="82"/>
    </location>
</feature>
<organism evidence="3">
    <name type="scientific">Pelagomonas calceolata</name>
    <dbReference type="NCBI Taxonomy" id="35677"/>
    <lineage>
        <taxon>Eukaryota</taxon>
        <taxon>Sar</taxon>
        <taxon>Stramenopiles</taxon>
        <taxon>Ochrophyta</taxon>
        <taxon>Pelagophyceae</taxon>
        <taxon>Pelagomonadales</taxon>
        <taxon>Pelagomonadaceae</taxon>
        <taxon>Pelagomonas</taxon>
    </lineage>
</organism>
<feature type="domain" description="PDZ" evidence="2">
    <location>
        <begin position="92"/>
        <end position="170"/>
    </location>
</feature>
<proteinExistence type="predicted"/>
<dbReference type="SUPFAM" id="SSF50156">
    <property type="entry name" value="PDZ domain-like"/>
    <property type="match status" value="1"/>
</dbReference>
<evidence type="ECO:0000256" key="1">
    <source>
        <dbReference type="SAM" id="MobiDB-lite"/>
    </source>
</evidence>
<evidence type="ECO:0000313" key="4">
    <source>
        <dbReference type="EMBL" id="CAH0370598.1"/>
    </source>
</evidence>
<dbReference type="PROSITE" id="PS50106">
    <property type="entry name" value="PDZ"/>
    <property type="match status" value="1"/>
</dbReference>
<evidence type="ECO:0000313" key="5">
    <source>
        <dbReference type="Proteomes" id="UP000789595"/>
    </source>
</evidence>
<name>A0A7S3ZSF3_9STRA</name>
<dbReference type="EMBL" id="CAKKNE010000003">
    <property type="protein sequence ID" value="CAH0370598.1"/>
    <property type="molecule type" value="Genomic_DNA"/>
</dbReference>
<dbReference type="SMART" id="SM00228">
    <property type="entry name" value="PDZ"/>
    <property type="match status" value="1"/>
</dbReference>
<dbReference type="EMBL" id="HBIW01008798">
    <property type="protein sequence ID" value="CAE0692040.1"/>
    <property type="molecule type" value="Transcribed_RNA"/>
</dbReference>
<feature type="compositionally biased region" description="Low complexity" evidence="1">
    <location>
        <begin position="68"/>
        <end position="80"/>
    </location>
</feature>
<protein>
    <recommendedName>
        <fullName evidence="2">PDZ domain-containing protein</fullName>
    </recommendedName>
</protein>
<dbReference type="AlphaFoldDB" id="A0A7S3ZSF3"/>
<dbReference type="InterPro" id="IPR001478">
    <property type="entry name" value="PDZ"/>
</dbReference>
<sequence length="185" mass="19023">MPDPVSVGIAVGVATGAAAIAQSRLQAARDAKAAERDASTISGILKEMSLTTSRVRQGTSAAYGRLASGSTPRRPSLTRRPSAKRVPIFSYGEIAGLSVRLPADGKTCGPKGLLVTDALRGQWAHQCGVQAGARLIAIDGTRLEGLDAAEIRLAASRASRPLWLDVQPGGHAPTGDALSGAHLLL</sequence>
<reference evidence="3" key="1">
    <citation type="submission" date="2021-01" db="EMBL/GenBank/DDBJ databases">
        <authorList>
            <person name="Corre E."/>
            <person name="Pelletier E."/>
            <person name="Niang G."/>
            <person name="Scheremetjew M."/>
            <person name="Finn R."/>
            <person name="Kale V."/>
            <person name="Holt S."/>
            <person name="Cochrane G."/>
            <person name="Meng A."/>
            <person name="Brown T."/>
            <person name="Cohen L."/>
        </authorList>
    </citation>
    <scope>NUCLEOTIDE SEQUENCE</scope>
    <source>
        <strain evidence="3">CCMP1756</strain>
    </source>
</reference>
<evidence type="ECO:0000313" key="3">
    <source>
        <dbReference type="EMBL" id="CAE0692040.1"/>
    </source>
</evidence>
<dbReference type="Proteomes" id="UP000789595">
    <property type="component" value="Unassembled WGS sequence"/>
</dbReference>
<evidence type="ECO:0000259" key="2">
    <source>
        <dbReference type="PROSITE" id="PS50106"/>
    </source>
</evidence>
<gene>
    <name evidence="3" type="ORF">PCAL00307_LOCUS7476</name>
    <name evidence="4" type="ORF">PECAL_3P04940</name>
</gene>
<accession>A0A7S3ZSF3</accession>
<dbReference type="Gene3D" id="2.30.42.10">
    <property type="match status" value="1"/>
</dbReference>